<evidence type="ECO:0000313" key="3">
    <source>
        <dbReference type="Proteomes" id="UP000241229"/>
    </source>
</evidence>
<sequence length="331" mass="36112">MSLYPRVAAALTACLIAFPAAAENLPAKPRQVVIVSFDGANDIAQWQRSRSLAAVTGARFTYFLSCVFLLTRDTRGLYQAPGEKAGRSNVGFAPSTSDVAARLDQIRLARNEGHEIASHGCGHFDGAKWSAADWRREFASFSTILRDAWRINGLAGEPQGWRHFAETEVKGFRAPYLSTGRHLDQALAEAGFAYDASGVSRGPAEPVRKGGLLAFALPQIPEGPAGRKVIAMDYNLYVRHSGGFERGDETGAFEERTVKALLAAFDKEYRGDRTPLQVGFHFTLMNGGAYWRALERFARDVCTRPDVDCISYADFVARQTEKDKPAGGVGG</sequence>
<keyword evidence="3" id="KW-1185">Reference proteome</keyword>
<accession>A0A2P7SJC7</accession>
<dbReference type="OrthoDB" id="438898at2"/>
<reference evidence="2 3" key="1">
    <citation type="submission" date="2018-03" db="EMBL/GenBank/DDBJ databases">
        <title>The draft genome of Mesorhizobium sp. 6GN-30.</title>
        <authorList>
            <person name="Liu L."/>
            <person name="Li L."/>
            <person name="Wang T."/>
            <person name="Zhang X."/>
            <person name="Liang L."/>
        </authorList>
    </citation>
    <scope>NUCLEOTIDE SEQUENCE [LARGE SCALE GENOMIC DNA]</scope>
    <source>
        <strain evidence="2 3">6GN30</strain>
    </source>
</reference>
<gene>
    <name evidence="2" type="ORF">C7I84_08240</name>
</gene>
<feature type="signal peptide" evidence="1">
    <location>
        <begin position="1"/>
        <end position="22"/>
    </location>
</feature>
<dbReference type="InterPro" id="IPR011330">
    <property type="entry name" value="Glyco_hydro/deAcase_b/a-brl"/>
</dbReference>
<dbReference type="PANTHER" id="PTHR45985:SF3">
    <property type="entry name" value="CHITIN DEACETYLASE-LIKE 4"/>
    <property type="match status" value="1"/>
</dbReference>
<organism evidence="2 3">
    <name type="scientific">Kumtagia ephedrae</name>
    <dbReference type="NCBI Taxonomy" id="2116701"/>
    <lineage>
        <taxon>Bacteria</taxon>
        <taxon>Pseudomonadati</taxon>
        <taxon>Pseudomonadota</taxon>
        <taxon>Alphaproteobacteria</taxon>
        <taxon>Hyphomicrobiales</taxon>
        <taxon>Phyllobacteriaceae</taxon>
        <taxon>Kumtagia</taxon>
    </lineage>
</organism>
<evidence type="ECO:0000313" key="2">
    <source>
        <dbReference type="EMBL" id="PSJ62583.1"/>
    </source>
</evidence>
<keyword evidence="1" id="KW-0732">Signal</keyword>
<dbReference type="GO" id="GO:0005975">
    <property type="term" value="P:carbohydrate metabolic process"/>
    <property type="evidence" value="ECO:0007669"/>
    <property type="project" value="InterPro"/>
</dbReference>
<dbReference type="PANTHER" id="PTHR45985">
    <property type="match status" value="1"/>
</dbReference>
<dbReference type="SUPFAM" id="SSF88713">
    <property type="entry name" value="Glycoside hydrolase/deacetylase"/>
    <property type="match status" value="1"/>
</dbReference>
<protein>
    <submittedName>
        <fullName evidence="2">Polysaccharide deacetylase</fullName>
    </submittedName>
</protein>
<evidence type="ECO:0000256" key="1">
    <source>
        <dbReference type="SAM" id="SignalP"/>
    </source>
</evidence>
<proteinExistence type="predicted"/>
<dbReference type="Gene3D" id="3.20.20.370">
    <property type="entry name" value="Glycoside hydrolase/deacetylase"/>
    <property type="match status" value="1"/>
</dbReference>
<name>A0A2P7SJC7_9HYPH</name>
<dbReference type="AlphaFoldDB" id="A0A2P7SJC7"/>
<feature type="chain" id="PRO_5015181748" evidence="1">
    <location>
        <begin position="23"/>
        <end position="331"/>
    </location>
</feature>
<dbReference type="EMBL" id="PXYK01000006">
    <property type="protein sequence ID" value="PSJ62583.1"/>
    <property type="molecule type" value="Genomic_DNA"/>
</dbReference>
<dbReference type="InterPro" id="IPR052740">
    <property type="entry name" value="CE4"/>
</dbReference>
<comment type="caution">
    <text evidence="2">The sequence shown here is derived from an EMBL/GenBank/DDBJ whole genome shotgun (WGS) entry which is preliminary data.</text>
</comment>
<dbReference type="RefSeq" id="WP_106771684.1">
    <property type="nucleotide sequence ID" value="NZ_PXYK01000006.1"/>
</dbReference>
<dbReference type="Proteomes" id="UP000241229">
    <property type="component" value="Unassembled WGS sequence"/>
</dbReference>